<evidence type="ECO:0000256" key="3">
    <source>
        <dbReference type="ARBA" id="ARBA00022989"/>
    </source>
</evidence>
<evidence type="ECO:0000256" key="2">
    <source>
        <dbReference type="ARBA" id="ARBA00022692"/>
    </source>
</evidence>
<evidence type="ECO:0000256" key="4">
    <source>
        <dbReference type="ARBA" id="ARBA00023136"/>
    </source>
</evidence>
<evidence type="ECO:0000256" key="5">
    <source>
        <dbReference type="SAM" id="MobiDB-lite"/>
    </source>
</evidence>
<evidence type="ECO:0000256" key="1">
    <source>
        <dbReference type="ARBA" id="ARBA00004167"/>
    </source>
</evidence>
<organism evidence="6 7">
    <name type="scientific">Steinernema hermaphroditum</name>
    <dbReference type="NCBI Taxonomy" id="289476"/>
    <lineage>
        <taxon>Eukaryota</taxon>
        <taxon>Metazoa</taxon>
        <taxon>Ecdysozoa</taxon>
        <taxon>Nematoda</taxon>
        <taxon>Chromadorea</taxon>
        <taxon>Rhabditida</taxon>
        <taxon>Tylenchina</taxon>
        <taxon>Panagrolaimomorpha</taxon>
        <taxon>Strongyloidoidea</taxon>
        <taxon>Steinernematidae</taxon>
        <taxon>Steinernema</taxon>
    </lineage>
</organism>
<dbReference type="PANTHER" id="PTHR15407:SF28">
    <property type="entry name" value="RIBITOL-5-PHOSPHATE TRANSFERASE FKTN"/>
    <property type="match status" value="1"/>
</dbReference>
<dbReference type="PANTHER" id="PTHR15407">
    <property type="entry name" value="FUKUTIN-RELATED"/>
    <property type="match status" value="1"/>
</dbReference>
<dbReference type="GO" id="GO:0016020">
    <property type="term" value="C:membrane"/>
    <property type="evidence" value="ECO:0007669"/>
    <property type="project" value="UniProtKB-SubCell"/>
</dbReference>
<comment type="caution">
    <text evidence="6">The sequence shown here is derived from an EMBL/GenBank/DDBJ whole genome shotgun (WGS) entry which is preliminary data.</text>
</comment>
<name>A0AA39IE48_9BILA</name>
<dbReference type="AlphaFoldDB" id="A0AA39IE48"/>
<keyword evidence="4" id="KW-0472">Membrane</keyword>
<evidence type="ECO:0008006" key="8">
    <source>
        <dbReference type="Google" id="ProtNLM"/>
    </source>
</evidence>
<reference evidence="6" key="1">
    <citation type="submission" date="2023-06" db="EMBL/GenBank/DDBJ databases">
        <title>Genomic analysis of the entomopathogenic nematode Steinernema hermaphroditum.</title>
        <authorList>
            <person name="Schwarz E.M."/>
            <person name="Heppert J.K."/>
            <person name="Baniya A."/>
            <person name="Schwartz H.T."/>
            <person name="Tan C.-H."/>
            <person name="Antoshechkin I."/>
            <person name="Sternberg P.W."/>
            <person name="Goodrich-Blair H."/>
            <person name="Dillman A.R."/>
        </authorList>
    </citation>
    <scope>NUCLEOTIDE SEQUENCE</scope>
    <source>
        <strain evidence="6">PS9179</strain>
        <tissue evidence="6">Whole animal</tissue>
    </source>
</reference>
<dbReference type="Proteomes" id="UP001175271">
    <property type="component" value="Unassembled WGS sequence"/>
</dbReference>
<comment type="subcellular location">
    <subcellularLocation>
        <location evidence="1">Membrane</location>
        <topology evidence="1">Single-pass membrane protein</topology>
    </subcellularLocation>
</comment>
<keyword evidence="3" id="KW-1133">Transmembrane helix</keyword>
<keyword evidence="7" id="KW-1185">Reference proteome</keyword>
<sequence>MQTRLSTAALRVARNRRLLRLLLLCLLISSFCIASVWMVSGSSYDQVSERRMLVQKTAVTESATDEQKRPATESVATSTANPPSTSTSSPSTSTSTTTTTTTTAAPTTTATTSSPTTTRPVQIPAHLRDLFAVKELKLVALDPIILKCVTSGNCMSVTAAASVQVGTFLKNTEELKTVLNKHLTATGWKIDVICPHAAVITKHYWRGFDKNVAVSVINDDPEKHYYKIEQEDNAEIKERAFDRFNTTELHGLSVPSDIDRFELWWRNGQFIHCNATLAEKFVANSSIITPEHIGNLKVFTDLLLASGQIPSLAFGTLLGWYRNCGVIPYTTDIDVAVKVAEYQDDFMESLKTKTDFRLLRYIGTKEYGLEITVKIPGTIKDAYVDVFYLFPHNSTYDWAPTTYGKSSGWLRLKTLVPKIEELCTGDVLGFLFFVPCNFLDVIVTSYGQTDWLEPQESYSYTGHDRLTFRDGNWNETLDDVIQHF</sequence>
<feature type="region of interest" description="Disordered" evidence="5">
    <location>
        <begin position="58"/>
        <end position="119"/>
    </location>
</feature>
<protein>
    <recommendedName>
        <fullName evidence="8">Fukutin</fullName>
    </recommendedName>
</protein>
<accession>A0AA39IE48</accession>
<dbReference type="InterPro" id="IPR009644">
    <property type="entry name" value="FKTN/MNN4/W02B3.4-1"/>
</dbReference>
<keyword evidence="2" id="KW-0812">Transmembrane</keyword>
<dbReference type="EMBL" id="JAUCMV010000001">
    <property type="protein sequence ID" value="KAK0422721.1"/>
    <property type="molecule type" value="Genomic_DNA"/>
</dbReference>
<proteinExistence type="predicted"/>
<evidence type="ECO:0000313" key="7">
    <source>
        <dbReference type="Proteomes" id="UP001175271"/>
    </source>
</evidence>
<feature type="compositionally biased region" description="Low complexity" evidence="5">
    <location>
        <begin position="76"/>
        <end position="118"/>
    </location>
</feature>
<evidence type="ECO:0000313" key="6">
    <source>
        <dbReference type="EMBL" id="KAK0422721.1"/>
    </source>
</evidence>
<gene>
    <name evidence="6" type="ORF">QR680_007744</name>
</gene>